<dbReference type="InterPro" id="IPR003313">
    <property type="entry name" value="AraC-bd"/>
</dbReference>
<dbReference type="EMBL" id="CP034235">
    <property type="protein sequence ID" value="QGQ93796.1"/>
    <property type="molecule type" value="Genomic_DNA"/>
</dbReference>
<dbReference type="InterPro" id="IPR009057">
    <property type="entry name" value="Homeodomain-like_sf"/>
</dbReference>
<sequence length="287" mass="31948">MRSEDLIKNLFMDGRFPVLGGCGIKDVEKGIGYVLQMHHHPDSTEILLMVDGEGSIEIKGVNYAIAPQSVVIYNQGVWHEENLLPSRPVKMLYFNCAGIQVPGLEPGMLVTANEPCVYTLSIEKFATLEQLFITMNELKYSLETAAHAAANHLLAAILMLLLRDSTHESVGVTNHSAQAAETAKHYIEERYAEKLTLQLISEKCYLSTFHLSRTFKACYGISPMKYLSNYRIEAAKHFLQTTSDTVGHISAKVGCESVTHFQSVFKKTVGITPSNYRRKGVALIHGR</sequence>
<keyword evidence="2" id="KW-0238">DNA-binding</keyword>
<dbReference type="SUPFAM" id="SSF51215">
    <property type="entry name" value="Regulatory protein AraC"/>
    <property type="match status" value="1"/>
</dbReference>
<dbReference type="AlphaFoldDB" id="A0A6B8REK9"/>
<proteinExistence type="predicted"/>
<dbReference type="SMART" id="SM00342">
    <property type="entry name" value="HTH_ARAC"/>
    <property type="match status" value="1"/>
</dbReference>
<organism evidence="5 6">
    <name type="scientific">Paenibacillus psychroresistens</name>
    <dbReference type="NCBI Taxonomy" id="1778678"/>
    <lineage>
        <taxon>Bacteria</taxon>
        <taxon>Bacillati</taxon>
        <taxon>Bacillota</taxon>
        <taxon>Bacilli</taxon>
        <taxon>Bacillales</taxon>
        <taxon>Paenibacillaceae</taxon>
        <taxon>Paenibacillus</taxon>
    </lineage>
</organism>
<evidence type="ECO:0000256" key="1">
    <source>
        <dbReference type="ARBA" id="ARBA00023015"/>
    </source>
</evidence>
<accession>A0A6B8REK9</accession>
<dbReference type="Proteomes" id="UP000426246">
    <property type="component" value="Chromosome"/>
</dbReference>
<dbReference type="PANTHER" id="PTHR43280:SF28">
    <property type="entry name" value="HTH-TYPE TRANSCRIPTIONAL ACTIVATOR RHAS"/>
    <property type="match status" value="1"/>
</dbReference>
<dbReference type="PANTHER" id="PTHR43280">
    <property type="entry name" value="ARAC-FAMILY TRANSCRIPTIONAL REGULATOR"/>
    <property type="match status" value="1"/>
</dbReference>
<evidence type="ECO:0000313" key="6">
    <source>
        <dbReference type="Proteomes" id="UP000426246"/>
    </source>
</evidence>
<dbReference type="PROSITE" id="PS01124">
    <property type="entry name" value="HTH_ARAC_FAMILY_2"/>
    <property type="match status" value="1"/>
</dbReference>
<dbReference type="GO" id="GO:0003700">
    <property type="term" value="F:DNA-binding transcription factor activity"/>
    <property type="evidence" value="ECO:0007669"/>
    <property type="project" value="InterPro"/>
</dbReference>
<protein>
    <submittedName>
        <fullName evidence="5">AraC family transcriptional regulator</fullName>
    </submittedName>
</protein>
<evidence type="ECO:0000313" key="5">
    <source>
        <dbReference type="EMBL" id="QGQ93796.1"/>
    </source>
</evidence>
<dbReference type="Pfam" id="PF12833">
    <property type="entry name" value="HTH_18"/>
    <property type="match status" value="1"/>
</dbReference>
<dbReference type="GO" id="GO:0043565">
    <property type="term" value="F:sequence-specific DNA binding"/>
    <property type="evidence" value="ECO:0007669"/>
    <property type="project" value="InterPro"/>
</dbReference>
<dbReference type="Pfam" id="PF02311">
    <property type="entry name" value="AraC_binding"/>
    <property type="match status" value="1"/>
</dbReference>
<dbReference type="InterPro" id="IPR014710">
    <property type="entry name" value="RmlC-like_jellyroll"/>
</dbReference>
<keyword evidence="1" id="KW-0805">Transcription regulation</keyword>
<evidence type="ECO:0000256" key="2">
    <source>
        <dbReference type="ARBA" id="ARBA00023125"/>
    </source>
</evidence>
<reference evidence="6" key="1">
    <citation type="submission" date="2018-11" db="EMBL/GenBank/DDBJ databases">
        <title>Complete genome sequence of Paenibacillus sp. ML311-T8.</title>
        <authorList>
            <person name="Nam Y.-D."/>
            <person name="Kang J."/>
            <person name="Chung W.-H."/>
            <person name="Park Y.S."/>
        </authorList>
    </citation>
    <scope>NUCLEOTIDE SEQUENCE [LARGE SCALE GENOMIC DNA]</scope>
    <source>
        <strain evidence="6">ML311-T8</strain>
    </source>
</reference>
<gene>
    <name evidence="5" type="ORF">EHS13_02185</name>
</gene>
<feature type="domain" description="HTH araC/xylS-type" evidence="4">
    <location>
        <begin position="181"/>
        <end position="279"/>
    </location>
</feature>
<name>A0A6B8REK9_9BACL</name>
<evidence type="ECO:0000259" key="4">
    <source>
        <dbReference type="PROSITE" id="PS01124"/>
    </source>
</evidence>
<dbReference type="Gene3D" id="2.60.120.10">
    <property type="entry name" value="Jelly Rolls"/>
    <property type="match status" value="1"/>
</dbReference>
<dbReference type="SUPFAM" id="SSF46689">
    <property type="entry name" value="Homeodomain-like"/>
    <property type="match status" value="2"/>
</dbReference>
<dbReference type="Gene3D" id="1.10.10.60">
    <property type="entry name" value="Homeodomain-like"/>
    <property type="match status" value="2"/>
</dbReference>
<evidence type="ECO:0000256" key="3">
    <source>
        <dbReference type="ARBA" id="ARBA00023163"/>
    </source>
</evidence>
<dbReference type="InterPro" id="IPR037923">
    <property type="entry name" value="HTH-like"/>
</dbReference>
<keyword evidence="6" id="KW-1185">Reference proteome</keyword>
<keyword evidence="3" id="KW-0804">Transcription</keyword>
<dbReference type="KEGG" id="ppsc:EHS13_02185"/>
<dbReference type="InterPro" id="IPR018060">
    <property type="entry name" value="HTH_AraC"/>
</dbReference>